<reference evidence="2 3" key="1">
    <citation type="submission" date="2016-02" db="EMBL/GenBank/DDBJ databases">
        <authorList>
            <person name="Wen L."/>
            <person name="He K."/>
            <person name="Yang H."/>
        </authorList>
    </citation>
    <scope>NUCLEOTIDE SEQUENCE [LARGE SCALE GENOMIC DNA]</scope>
    <source>
        <strain evidence="2">ShG14-8</strain>
    </source>
</reference>
<feature type="region of interest" description="Disordered" evidence="1">
    <location>
        <begin position="149"/>
        <end position="171"/>
    </location>
</feature>
<organism evidence="2 3">
    <name type="scientific">Candidatus Gallionella acididurans</name>
    <dbReference type="NCBI Taxonomy" id="1796491"/>
    <lineage>
        <taxon>Bacteria</taxon>
        <taxon>Pseudomonadati</taxon>
        <taxon>Pseudomonadota</taxon>
        <taxon>Betaproteobacteria</taxon>
        <taxon>Nitrosomonadales</taxon>
        <taxon>Gallionellaceae</taxon>
        <taxon>Gallionella</taxon>
    </lineage>
</organism>
<dbReference type="Proteomes" id="UP000070578">
    <property type="component" value="Unassembled WGS sequence"/>
</dbReference>
<reference evidence="2 3" key="2">
    <citation type="submission" date="2016-03" db="EMBL/GenBank/DDBJ databases">
        <title>New uncultured bacterium of the family Gallionellaceae from acid mine drainage: description and reconstruction of genome based on metagenomic analysis of microbial community.</title>
        <authorList>
            <person name="Kadnikov V."/>
            <person name="Ivasenko D."/>
            <person name="Beletsky A."/>
            <person name="Mardanov A."/>
            <person name="Danilova E."/>
            <person name="Pimenov N."/>
            <person name="Karnachuk O."/>
            <person name="Ravin N."/>
        </authorList>
    </citation>
    <scope>NUCLEOTIDE SEQUENCE [LARGE SCALE GENOMIC DNA]</scope>
    <source>
        <strain evidence="2">ShG14-8</strain>
    </source>
</reference>
<sequence>MSEREKTALEFVGRIEFAVPIHRASLRDRRLSFAARGIFAYIWDLPFGWQLRLSHLSEMSPDGRDAIRSRLAELEKVGAIKIEPLRDASTGRVRGKKWVVFSPHLWAEDSGLCPESTEERVFRSSVTAKIGEADAKVLQGTKVLQKEAALEEPPSTTSAKNPAAAPAKGKQLRIHPTGIECWDGGDWTTADRLAVDTPPDDLAAAIAAVRVVNKPPVPGTVAKCLRDATRARDVASRAAARAAQEASRERAQPVAKPTQSEIDRLPPVQRRFMAAMLAGDHAPPKIKTKGATP</sequence>
<proteinExistence type="predicted"/>
<feature type="compositionally biased region" description="Low complexity" evidence="1">
    <location>
        <begin position="153"/>
        <end position="168"/>
    </location>
</feature>
<comment type="caution">
    <text evidence="2">The sequence shown here is derived from an EMBL/GenBank/DDBJ whole genome shotgun (WGS) entry which is preliminary data.</text>
</comment>
<name>A0A139BR38_9PROT</name>
<evidence type="ECO:0000313" key="3">
    <source>
        <dbReference type="Proteomes" id="UP000070578"/>
    </source>
</evidence>
<protein>
    <submittedName>
        <fullName evidence="2">Prophage replication family protein</fullName>
    </submittedName>
</protein>
<gene>
    <name evidence="2" type="ORF">AWT59_2460</name>
</gene>
<evidence type="ECO:0000256" key="1">
    <source>
        <dbReference type="SAM" id="MobiDB-lite"/>
    </source>
</evidence>
<dbReference type="EMBL" id="LSLI01000076">
    <property type="protein sequence ID" value="KXS31422.1"/>
    <property type="molecule type" value="Genomic_DNA"/>
</dbReference>
<feature type="region of interest" description="Disordered" evidence="1">
    <location>
        <begin position="241"/>
        <end position="266"/>
    </location>
</feature>
<evidence type="ECO:0000313" key="2">
    <source>
        <dbReference type="EMBL" id="KXS31422.1"/>
    </source>
</evidence>
<dbReference type="AlphaFoldDB" id="A0A139BR38"/>
<accession>A0A139BR38</accession>